<dbReference type="InterPro" id="IPR023222">
    <property type="entry name" value="PsbQ-like_dom_sf"/>
</dbReference>
<dbReference type="GO" id="GO:0019898">
    <property type="term" value="C:extrinsic component of membrane"/>
    <property type="evidence" value="ECO:0007669"/>
    <property type="project" value="InterPro"/>
</dbReference>
<evidence type="ECO:0000256" key="3">
    <source>
        <dbReference type="ARBA" id="ARBA00023136"/>
    </source>
</evidence>
<keyword evidence="4" id="KW-0732">Signal</keyword>
<comment type="subcellular location">
    <subcellularLocation>
        <location evidence="1">Membrane</location>
    </subcellularLocation>
</comment>
<name>A0A9X5EAE7_9CYAN</name>
<feature type="signal peptide" evidence="4">
    <location>
        <begin position="1"/>
        <end position="28"/>
    </location>
</feature>
<keyword evidence="2" id="KW-0793">Thylakoid</keyword>
<dbReference type="GO" id="GO:0005509">
    <property type="term" value="F:calcium ion binding"/>
    <property type="evidence" value="ECO:0007669"/>
    <property type="project" value="InterPro"/>
</dbReference>
<keyword evidence="6" id="KW-1185">Reference proteome</keyword>
<evidence type="ECO:0000256" key="1">
    <source>
        <dbReference type="ARBA" id="ARBA00004370"/>
    </source>
</evidence>
<dbReference type="OrthoDB" id="425184at2"/>
<organism evidence="5 6">
    <name type="scientific">Scytonema millei VB511283</name>
    <dbReference type="NCBI Taxonomy" id="1245923"/>
    <lineage>
        <taxon>Bacteria</taxon>
        <taxon>Bacillati</taxon>
        <taxon>Cyanobacteriota</taxon>
        <taxon>Cyanophyceae</taxon>
        <taxon>Nostocales</taxon>
        <taxon>Scytonemataceae</taxon>
        <taxon>Scytonema</taxon>
    </lineage>
</organism>
<dbReference type="NCBIfam" id="TIGR03042">
    <property type="entry name" value="PS_II_psbQ_bact"/>
    <property type="match status" value="1"/>
</dbReference>
<protein>
    <submittedName>
        <fullName evidence="5">Photosystem II protein PsbQ</fullName>
    </submittedName>
</protein>
<evidence type="ECO:0000256" key="4">
    <source>
        <dbReference type="SAM" id="SignalP"/>
    </source>
</evidence>
<evidence type="ECO:0000256" key="2">
    <source>
        <dbReference type="ARBA" id="ARBA00023078"/>
    </source>
</evidence>
<dbReference type="PROSITE" id="PS51257">
    <property type="entry name" value="PROKAR_LIPOPROTEIN"/>
    <property type="match status" value="1"/>
</dbReference>
<dbReference type="Gene3D" id="1.20.120.290">
    <property type="entry name" value="Oxygen-evolving enhancer protein 3 (PsbQ), four-helix up-down bundle"/>
    <property type="match status" value="1"/>
</dbReference>
<dbReference type="GO" id="GO:0009654">
    <property type="term" value="C:photosystem II oxygen evolving complex"/>
    <property type="evidence" value="ECO:0007669"/>
    <property type="project" value="InterPro"/>
</dbReference>
<dbReference type="InterPro" id="IPR017487">
    <property type="entry name" value="PSII_PsbQ_cyanobac"/>
</dbReference>
<dbReference type="RefSeq" id="WP_039713139.1">
    <property type="nucleotide sequence ID" value="NZ_JTJC03000011.1"/>
</dbReference>
<reference evidence="5 6" key="1">
    <citation type="journal article" date="2015" name="Genome Announc.">
        <title>Draft Genome Sequence of the Terrestrial Cyanobacterium Scytonema millei VB511283, Isolated from Eastern India.</title>
        <authorList>
            <person name="Sen D."/>
            <person name="Chandrababunaidu M.M."/>
            <person name="Singh D."/>
            <person name="Sanghi N."/>
            <person name="Ghorai A."/>
            <person name="Mishra G.P."/>
            <person name="Madduluri M."/>
            <person name="Adhikary S.P."/>
            <person name="Tripathy S."/>
        </authorList>
    </citation>
    <scope>NUCLEOTIDE SEQUENCE [LARGE SCALE GENOMIC DNA]</scope>
    <source>
        <strain evidence="5 6">VB511283</strain>
    </source>
</reference>
<dbReference type="SUPFAM" id="SSF101112">
    <property type="entry name" value="Oxygen-evolving enhancer protein 3"/>
    <property type="match status" value="1"/>
</dbReference>
<dbReference type="Pfam" id="PF05757">
    <property type="entry name" value="PsbQ"/>
    <property type="match status" value="1"/>
</dbReference>
<comment type="caution">
    <text evidence="5">The sequence shown here is derived from an EMBL/GenBank/DDBJ whole genome shotgun (WGS) entry which is preliminary data.</text>
</comment>
<keyword evidence="3" id="KW-0472">Membrane</keyword>
<dbReference type="AlphaFoldDB" id="A0A9X5EAE7"/>
<evidence type="ECO:0000313" key="5">
    <source>
        <dbReference type="EMBL" id="NHC37758.1"/>
    </source>
</evidence>
<dbReference type="Proteomes" id="UP000031532">
    <property type="component" value="Unassembled WGS sequence"/>
</dbReference>
<proteinExistence type="predicted"/>
<gene>
    <name evidence="5" type="primary">psbQ</name>
    <name evidence="5" type="ORF">QH73_0024490</name>
</gene>
<accession>A0A9X5EAE7</accession>
<dbReference type="InterPro" id="IPR008797">
    <property type="entry name" value="PSII_PsbQ"/>
</dbReference>
<dbReference type="EMBL" id="JTJC03000011">
    <property type="protein sequence ID" value="NHC37758.1"/>
    <property type="molecule type" value="Genomic_DNA"/>
</dbReference>
<feature type="chain" id="PRO_5040805635" evidence="4">
    <location>
        <begin position="29"/>
        <end position="152"/>
    </location>
</feature>
<sequence length="152" mass="16994">MLRHRSFLSLILVILATFLIGCSSPSTATVPPTYSSAQIQQIQQYIPDIQSLRDRASREIPSLVQRKDWIDVGNFVHGPLGELRLTMNYMTRNLLPQDQSKAKQITRNFFNDLVAVDQAAQQGDAKKVLLNAREAVADIDSFLQLLPQASEG</sequence>
<dbReference type="GO" id="GO:0015979">
    <property type="term" value="P:photosynthesis"/>
    <property type="evidence" value="ECO:0007669"/>
    <property type="project" value="InterPro"/>
</dbReference>
<evidence type="ECO:0000313" key="6">
    <source>
        <dbReference type="Proteomes" id="UP000031532"/>
    </source>
</evidence>